<dbReference type="KEGG" id="vg:19686235"/>
<organism evidence="1 2">
    <name type="scientific">Dinoroseobacter phage DFL12phi1</name>
    <dbReference type="NCBI Taxonomy" id="1477404"/>
    <lineage>
        <taxon>Viruses</taxon>
        <taxon>Duplodnaviria</taxon>
        <taxon>Heunggongvirae</taxon>
        <taxon>Uroviricota</taxon>
        <taxon>Caudoviricetes</taxon>
        <taxon>Schitoviridae</taxon>
        <taxon>Rhodovirinae</taxon>
        <taxon>Baltimorevirus</taxon>
        <taxon>Baltimorevirus DFL12</taxon>
    </lineage>
</organism>
<evidence type="ECO:0000313" key="2">
    <source>
        <dbReference type="Proteomes" id="UP000024335"/>
    </source>
</evidence>
<dbReference type="OrthoDB" id="33170at10239"/>
<name>A0A023NGC0_9CAUD</name>
<keyword evidence="2" id="KW-1185">Reference proteome</keyword>
<dbReference type="GeneID" id="19686235"/>
<dbReference type="EMBL" id="KJ621082">
    <property type="protein sequence ID" value="AHX00992.1"/>
    <property type="molecule type" value="Genomic_DNA"/>
</dbReference>
<dbReference type="Proteomes" id="UP000024335">
    <property type="component" value="Segment"/>
</dbReference>
<sequence length="101" mass="11597">MSEMEMFIGTAKRYVGPDIEPEDTDDFYELEKELGHSAIVKVNDELWCIDHLKDVDAYGFQTIIEPQQELMFIGYWYNGGAGLHEVAEEAIKEYLDAKQSS</sequence>
<reference evidence="1" key="1">
    <citation type="submission" date="2014-05" db="EMBL/GenBank/DDBJ databases">
        <title>Complete genome sequence of bacteriophage DFL12phi1, which infects Dinoroseobacter shibae.</title>
        <authorList>
            <person name="Ji J."/>
            <person name="Zhang R."/>
            <person name="Jiao N."/>
        </authorList>
    </citation>
    <scope>NUCLEOTIDE SEQUENCE [LARGE SCALE GENOMIC DNA]</scope>
</reference>
<proteinExistence type="predicted"/>
<gene>
    <name evidence="1" type="ORF">DFL12P1_0031</name>
</gene>
<accession>A0A023NGC0</accession>
<protein>
    <submittedName>
        <fullName evidence="1">Uncharacterized protein</fullName>
    </submittedName>
</protein>
<dbReference type="RefSeq" id="YP_009043711.1">
    <property type="nucleotide sequence ID" value="NC_024367.1"/>
</dbReference>
<evidence type="ECO:0000313" key="1">
    <source>
        <dbReference type="EMBL" id="AHX00992.1"/>
    </source>
</evidence>